<gene>
    <name evidence="4" type="ORF">C0Q70_00532</name>
</gene>
<dbReference type="Pfam" id="PF14050">
    <property type="entry name" value="Nudc_N"/>
    <property type="match status" value="1"/>
</dbReference>
<dbReference type="GO" id="GO:0005737">
    <property type="term" value="C:cytoplasm"/>
    <property type="evidence" value="ECO:0007669"/>
    <property type="project" value="TreeGrafter"/>
</dbReference>
<dbReference type="STRING" id="400727.A0A2T7PX06"/>
<dbReference type="OrthoDB" id="515366at2759"/>
<feature type="compositionally biased region" description="Basic and acidic residues" evidence="2">
    <location>
        <begin position="90"/>
        <end position="104"/>
    </location>
</feature>
<dbReference type="PANTHER" id="PTHR12356">
    <property type="entry name" value="NUCLEAR MOVEMENT PROTEIN NUDC"/>
    <property type="match status" value="1"/>
</dbReference>
<dbReference type="InterPro" id="IPR007052">
    <property type="entry name" value="CS_dom"/>
</dbReference>
<dbReference type="InterPro" id="IPR008978">
    <property type="entry name" value="HSP20-like_chaperone"/>
</dbReference>
<dbReference type="InterPro" id="IPR037898">
    <property type="entry name" value="NudC_fam"/>
</dbReference>
<feature type="region of interest" description="Disordered" evidence="2">
    <location>
        <begin position="359"/>
        <end position="383"/>
    </location>
</feature>
<name>A0A2T7PX06_POMCA</name>
<keyword evidence="1" id="KW-0597">Phosphoprotein</keyword>
<reference evidence="4 5" key="1">
    <citation type="submission" date="2018-04" db="EMBL/GenBank/DDBJ databases">
        <title>The genome of golden apple snail Pomacea canaliculata provides insight into stress tolerance and invasive adaptation.</title>
        <authorList>
            <person name="Liu C."/>
            <person name="Liu B."/>
            <person name="Ren Y."/>
            <person name="Zhang Y."/>
            <person name="Wang H."/>
            <person name="Li S."/>
            <person name="Jiang F."/>
            <person name="Yin L."/>
            <person name="Zhang G."/>
            <person name="Qian W."/>
            <person name="Fan W."/>
        </authorList>
    </citation>
    <scope>NUCLEOTIDE SEQUENCE [LARGE SCALE GENOMIC DNA]</scope>
    <source>
        <strain evidence="4">SZHN2017</strain>
        <tissue evidence="4">Muscle</tissue>
    </source>
</reference>
<dbReference type="Proteomes" id="UP000245119">
    <property type="component" value="Linkage Group LG1"/>
</dbReference>
<evidence type="ECO:0000256" key="1">
    <source>
        <dbReference type="ARBA" id="ARBA00022553"/>
    </source>
</evidence>
<accession>A0A2T7PX06</accession>
<dbReference type="PANTHER" id="PTHR12356:SF19">
    <property type="entry name" value="NUDC DOMAIN-CONTAINING PROTEIN 3"/>
    <property type="match status" value="1"/>
</dbReference>
<protein>
    <recommendedName>
        <fullName evidence="3">CS domain-containing protein</fullName>
    </recommendedName>
</protein>
<dbReference type="Pfam" id="PF04969">
    <property type="entry name" value="CS"/>
    <property type="match status" value="1"/>
</dbReference>
<dbReference type="GO" id="GO:0051082">
    <property type="term" value="F:unfolded protein binding"/>
    <property type="evidence" value="ECO:0007669"/>
    <property type="project" value="TreeGrafter"/>
</dbReference>
<dbReference type="EMBL" id="PZQS01000001">
    <property type="protein sequence ID" value="PVD37930.1"/>
    <property type="molecule type" value="Genomic_DNA"/>
</dbReference>
<organism evidence="4 5">
    <name type="scientific">Pomacea canaliculata</name>
    <name type="common">Golden apple snail</name>
    <dbReference type="NCBI Taxonomy" id="400727"/>
    <lineage>
        <taxon>Eukaryota</taxon>
        <taxon>Metazoa</taxon>
        <taxon>Spiralia</taxon>
        <taxon>Lophotrochozoa</taxon>
        <taxon>Mollusca</taxon>
        <taxon>Gastropoda</taxon>
        <taxon>Caenogastropoda</taxon>
        <taxon>Architaenioglossa</taxon>
        <taxon>Ampullarioidea</taxon>
        <taxon>Ampullariidae</taxon>
        <taxon>Pomacea</taxon>
    </lineage>
</organism>
<dbReference type="GO" id="GO:0006457">
    <property type="term" value="P:protein folding"/>
    <property type="evidence" value="ECO:0007669"/>
    <property type="project" value="TreeGrafter"/>
</dbReference>
<dbReference type="OMA" id="EINIEMP"/>
<evidence type="ECO:0000256" key="2">
    <source>
        <dbReference type="SAM" id="MobiDB-lite"/>
    </source>
</evidence>
<dbReference type="InterPro" id="IPR025934">
    <property type="entry name" value="NudC_N_dom"/>
</dbReference>
<keyword evidence="5" id="KW-1185">Reference proteome</keyword>
<evidence type="ECO:0000259" key="3">
    <source>
        <dbReference type="PROSITE" id="PS51203"/>
    </source>
</evidence>
<dbReference type="AlphaFoldDB" id="A0A2T7PX06"/>
<feature type="compositionally biased region" description="Basic and acidic residues" evidence="2">
    <location>
        <begin position="149"/>
        <end position="165"/>
    </location>
</feature>
<feature type="compositionally biased region" description="Polar residues" evidence="2">
    <location>
        <begin position="128"/>
        <end position="139"/>
    </location>
</feature>
<feature type="compositionally biased region" description="Low complexity" evidence="2">
    <location>
        <begin position="105"/>
        <end position="119"/>
    </location>
</feature>
<evidence type="ECO:0000313" key="4">
    <source>
        <dbReference type="EMBL" id="PVD37930.1"/>
    </source>
</evidence>
<feature type="domain" description="CS" evidence="3">
    <location>
        <begin position="204"/>
        <end position="297"/>
    </location>
</feature>
<dbReference type="PROSITE" id="PS51203">
    <property type="entry name" value="CS"/>
    <property type="match status" value="1"/>
</dbReference>
<dbReference type="Gene3D" id="2.60.40.790">
    <property type="match status" value="1"/>
</dbReference>
<evidence type="ECO:0000313" key="5">
    <source>
        <dbReference type="Proteomes" id="UP000245119"/>
    </source>
</evidence>
<proteinExistence type="predicted"/>
<dbReference type="SUPFAM" id="SSF49764">
    <property type="entry name" value="HSP20-like chaperones"/>
    <property type="match status" value="1"/>
</dbReference>
<feature type="region of interest" description="Disordered" evidence="2">
    <location>
        <begin position="90"/>
        <end position="198"/>
    </location>
</feature>
<comment type="caution">
    <text evidence="4">The sequence shown here is derived from an EMBL/GenBank/DDBJ whole genome shotgun (WGS) entry which is preliminary data.</text>
</comment>
<sequence>MLNMASMQEKYDTALIGILQNEGQIAKFLDVMLGFLYRRTDFYRIMKTEHDKLGFPPGVAMKLLLNIFKKYESLAAQDEIKRQKLLQERVSHTEETETVRKEASSKTSSLSSETSTAHSPHPKFEQAASPSHELTSVSTKPFAPAETEEEKRPSDSQRVVDKAITDENISLKMEADKSSPTSSEEDQERQQKTFQANPESYNGAVRENYSWSQSITDVDIRVKVPSTISKGKDVKVEIGKKRLFVGYRGDAGEWVEAVKGDLIWEVKAEDSMWTLSPGQHVHINLDKKEERWWEAVFVDEPKINTRKIDCSRPITDLDAEAQAKIEEMMYNEHRKQLGLPQSHEQKTLDMLRQAWNAEGSPFRGQPFDPSAISVDPSGVVKIK</sequence>